<dbReference type="GO" id="GO:0008237">
    <property type="term" value="F:metallopeptidase activity"/>
    <property type="evidence" value="ECO:0007669"/>
    <property type="project" value="InterPro"/>
</dbReference>
<evidence type="ECO:0000259" key="4">
    <source>
        <dbReference type="PROSITE" id="PS50853"/>
    </source>
</evidence>
<dbReference type="RefSeq" id="WP_206980697.1">
    <property type="nucleotide sequence ID" value="NZ_JAFLQZ010000002.1"/>
</dbReference>
<sequence>MKQNYYTRTRRLLGSLALLFSLSTASAQQPGATLLRDEAGEATPLAAALDRSRALTLDVATARTVLALAPVENQPGASPLVLALPLPDGRTSRFAVWQTSVMAPALAARYPNIKTYTGRGLDDATATVRLDLTPAGFHAQILSATTGTVYIEPSRRGDVRHYLSFFRRDIRPTATETMACDFRPAKPERTSAARPQTTPGTSSAAAIGSGSLLRTYRVAVATTGEYSTFHGGTRPLVQAAIVTSVNRVVGVYEKELAVRLILVPNNDSLIYLNATTDPYTNTNGSTMLGQNQTTIDTRIGNANYDIGHVFSTGGGGVAGYAVVCATGNKARGVTGSSSPVADAFDIDYVAHEMGHQFSGSHPFNGSTGSCAGGNRSADTAWEPGSGSTIMAYAGICGAQNIQRNSDAFFHVGNFEEMRGFITTTTCPVTTPTGNTLPIVRIPANNLTLPIGTPFKLTAFGVDADSDTLTYNWEEIDLGSAGAPTATQVANNNVPLFRSFVPTASPTRYFPQLRSIVRDSVVIGERLPTVTRRMTFKCTVRDQHRSTVGVIGGVTSSDSLKLRVTSAAGPFLVTSPDTAAVAWVGGTTQTVTWNVAGTTANGVNCATVNIRLSTDGGYTYPTALALNVANNGTATVRVPNVATTTARVMVEAVGNYFFDISNRNFTISSPTVCAPPTAVAVNGITNTSASVAFTASAGAVQYVVTTTPATTTQTVTTSPVTLTGLTPGTAYTVHIVTACSTFGTSVAATASFTTTAPPLCSAPSELVVTNRTLTSATISFVGAPSNLSYTITTLPATTTQTVTASTATLTGLQPATNYVVRVVGNCANGATADPAALPFRTLSPPPVNDLCSAALPLTCGVRVTGTTEGVTTTGDPTGNCTTSVDGGGSFYTLVGTGGRITVSTCDAFTDYDSKLFVYSGTCGAYVCIAGNDDGAGCGVASSVAFNSVAGTTYRIFVSGWEGETGNFALLATCAPLANKSANEAAFRVWPNPAGTNAAFNVSLSAAAPAATVTLHNVLGQRVATRSFSGTTTELPTTGLAAGTYILTVQVAGQAPAVRRVVVE</sequence>
<dbReference type="AlphaFoldDB" id="A0A939ESR2"/>
<organism evidence="5 6">
    <name type="scientific">Hymenobacter telluris</name>
    <dbReference type="NCBI Taxonomy" id="2816474"/>
    <lineage>
        <taxon>Bacteria</taxon>
        <taxon>Pseudomonadati</taxon>
        <taxon>Bacteroidota</taxon>
        <taxon>Cytophagia</taxon>
        <taxon>Cytophagales</taxon>
        <taxon>Hymenobacteraceae</taxon>
        <taxon>Hymenobacter</taxon>
    </lineage>
</organism>
<feature type="domain" description="Fibronectin type-III" evidence="4">
    <location>
        <begin position="761"/>
        <end position="843"/>
    </location>
</feature>
<reference evidence="5" key="1">
    <citation type="submission" date="2021-03" db="EMBL/GenBank/DDBJ databases">
        <authorList>
            <person name="Kim M.K."/>
        </authorList>
    </citation>
    <scope>NUCLEOTIDE SEQUENCE</scope>
    <source>
        <strain evidence="5">BT186</strain>
    </source>
</reference>
<dbReference type="InterPro" id="IPR026444">
    <property type="entry name" value="Secre_tail"/>
</dbReference>
<dbReference type="NCBIfam" id="TIGR04183">
    <property type="entry name" value="Por_Secre_tail"/>
    <property type="match status" value="1"/>
</dbReference>
<evidence type="ECO:0000313" key="6">
    <source>
        <dbReference type="Proteomes" id="UP000664144"/>
    </source>
</evidence>
<dbReference type="InterPro" id="IPR003961">
    <property type="entry name" value="FN3_dom"/>
</dbReference>
<feature type="chain" id="PRO_5036797868" evidence="3">
    <location>
        <begin position="28"/>
        <end position="1062"/>
    </location>
</feature>
<comment type="caution">
    <text evidence="5">The sequence shown here is derived from an EMBL/GenBank/DDBJ whole genome shotgun (WGS) entry which is preliminary data.</text>
</comment>
<keyword evidence="1" id="KW-0677">Repeat</keyword>
<keyword evidence="6" id="KW-1185">Reference proteome</keyword>
<feature type="domain" description="Fibronectin type-III" evidence="4">
    <location>
        <begin position="674"/>
        <end position="757"/>
    </location>
</feature>
<keyword evidence="3" id="KW-0732">Signal</keyword>
<dbReference type="PROSITE" id="PS50853">
    <property type="entry name" value="FN3"/>
    <property type="match status" value="2"/>
</dbReference>
<evidence type="ECO:0000256" key="1">
    <source>
        <dbReference type="ARBA" id="ARBA00022737"/>
    </source>
</evidence>
<evidence type="ECO:0000313" key="5">
    <source>
        <dbReference type="EMBL" id="MBO0356835.1"/>
    </source>
</evidence>
<dbReference type="InterPro" id="IPR013783">
    <property type="entry name" value="Ig-like_fold"/>
</dbReference>
<feature type="signal peptide" evidence="3">
    <location>
        <begin position="1"/>
        <end position="27"/>
    </location>
</feature>
<dbReference type="InterPro" id="IPR050991">
    <property type="entry name" value="ECM_Regulatory_Proteins"/>
</dbReference>
<protein>
    <submittedName>
        <fullName evidence="5">T9SS type A sorting domain-containing protein</fullName>
    </submittedName>
</protein>
<dbReference type="SUPFAM" id="SSF55486">
    <property type="entry name" value="Metalloproteases ('zincins'), catalytic domain"/>
    <property type="match status" value="1"/>
</dbReference>
<proteinExistence type="predicted"/>
<feature type="region of interest" description="Disordered" evidence="2">
    <location>
        <begin position="186"/>
        <end position="205"/>
    </location>
</feature>
<dbReference type="SUPFAM" id="SSF49265">
    <property type="entry name" value="Fibronectin type III"/>
    <property type="match status" value="1"/>
</dbReference>
<dbReference type="Pfam" id="PF00041">
    <property type="entry name" value="fn3"/>
    <property type="match status" value="2"/>
</dbReference>
<dbReference type="PANTHER" id="PTHR46708">
    <property type="entry name" value="TENASCIN"/>
    <property type="match status" value="1"/>
</dbReference>
<dbReference type="InterPro" id="IPR036116">
    <property type="entry name" value="FN3_sf"/>
</dbReference>
<dbReference type="SMART" id="SM00060">
    <property type="entry name" value="FN3"/>
    <property type="match status" value="2"/>
</dbReference>
<dbReference type="Gene3D" id="2.60.40.10">
    <property type="entry name" value="Immunoglobulins"/>
    <property type="match status" value="2"/>
</dbReference>
<evidence type="ECO:0000256" key="3">
    <source>
        <dbReference type="SAM" id="SignalP"/>
    </source>
</evidence>
<dbReference type="Pfam" id="PF13583">
    <property type="entry name" value="Reprolysin_4"/>
    <property type="match status" value="1"/>
</dbReference>
<accession>A0A939ESR2</accession>
<dbReference type="Gene3D" id="3.40.390.10">
    <property type="entry name" value="Collagenase (Catalytic Domain)"/>
    <property type="match status" value="1"/>
</dbReference>
<name>A0A939ESR2_9BACT</name>
<evidence type="ECO:0000256" key="2">
    <source>
        <dbReference type="SAM" id="MobiDB-lite"/>
    </source>
</evidence>
<dbReference type="Proteomes" id="UP000664144">
    <property type="component" value="Unassembled WGS sequence"/>
</dbReference>
<dbReference type="EMBL" id="JAFLQZ010000002">
    <property type="protein sequence ID" value="MBO0356835.1"/>
    <property type="molecule type" value="Genomic_DNA"/>
</dbReference>
<dbReference type="PANTHER" id="PTHR46708:SF2">
    <property type="entry name" value="FIBRONECTIN TYPE-III DOMAIN-CONTAINING PROTEIN"/>
    <property type="match status" value="1"/>
</dbReference>
<gene>
    <name evidence="5" type="ORF">J0X19_02660</name>
</gene>
<dbReference type="InterPro" id="IPR024079">
    <property type="entry name" value="MetalloPept_cat_dom_sf"/>
</dbReference>